<sequence>MLISTPAMFGKMTRFITVKANESISYLVLTLACIHFLESPFHVRRLTMRRRRCLLVALGMIFLVRSSFNKCYYGFLFIFLSFHRSKT</sequence>
<name>A0A843XR58_COLES</name>
<evidence type="ECO:0000313" key="3">
    <source>
        <dbReference type="Proteomes" id="UP000652761"/>
    </source>
</evidence>
<keyword evidence="1" id="KW-0812">Transmembrane</keyword>
<evidence type="ECO:0000256" key="1">
    <source>
        <dbReference type="SAM" id="Phobius"/>
    </source>
</evidence>
<protein>
    <submittedName>
        <fullName evidence="2">Uncharacterized protein</fullName>
    </submittedName>
</protein>
<feature type="transmembrane region" description="Helical" evidence="1">
    <location>
        <begin position="23"/>
        <end position="41"/>
    </location>
</feature>
<dbReference type="Proteomes" id="UP000652761">
    <property type="component" value="Unassembled WGS sequence"/>
</dbReference>
<accession>A0A843XR58</accession>
<evidence type="ECO:0000313" key="2">
    <source>
        <dbReference type="EMBL" id="MQM21550.1"/>
    </source>
</evidence>
<comment type="caution">
    <text evidence="2">The sequence shown here is derived from an EMBL/GenBank/DDBJ whole genome shotgun (WGS) entry which is preliminary data.</text>
</comment>
<feature type="non-terminal residue" evidence="2">
    <location>
        <position position="1"/>
    </location>
</feature>
<proteinExistence type="predicted"/>
<organism evidence="2 3">
    <name type="scientific">Colocasia esculenta</name>
    <name type="common">Wild taro</name>
    <name type="synonym">Arum esculentum</name>
    <dbReference type="NCBI Taxonomy" id="4460"/>
    <lineage>
        <taxon>Eukaryota</taxon>
        <taxon>Viridiplantae</taxon>
        <taxon>Streptophyta</taxon>
        <taxon>Embryophyta</taxon>
        <taxon>Tracheophyta</taxon>
        <taxon>Spermatophyta</taxon>
        <taxon>Magnoliopsida</taxon>
        <taxon>Liliopsida</taxon>
        <taxon>Araceae</taxon>
        <taxon>Aroideae</taxon>
        <taxon>Colocasieae</taxon>
        <taxon>Colocasia</taxon>
    </lineage>
</organism>
<keyword evidence="3" id="KW-1185">Reference proteome</keyword>
<dbReference type="EMBL" id="NMUH01011194">
    <property type="protein sequence ID" value="MQM21550.1"/>
    <property type="molecule type" value="Genomic_DNA"/>
</dbReference>
<reference evidence="2" key="1">
    <citation type="submission" date="2017-07" db="EMBL/GenBank/DDBJ databases">
        <title>Taro Niue Genome Assembly and Annotation.</title>
        <authorList>
            <person name="Atibalentja N."/>
            <person name="Keating K."/>
            <person name="Fields C.J."/>
        </authorList>
    </citation>
    <scope>NUCLEOTIDE SEQUENCE</scope>
    <source>
        <strain evidence="2">Niue_2</strain>
        <tissue evidence="2">Leaf</tissue>
    </source>
</reference>
<feature type="transmembrane region" description="Helical" evidence="1">
    <location>
        <begin position="53"/>
        <end position="82"/>
    </location>
</feature>
<keyword evidence="1" id="KW-0472">Membrane</keyword>
<gene>
    <name evidence="2" type="ORF">Taro_054593</name>
</gene>
<dbReference type="AlphaFoldDB" id="A0A843XR58"/>
<keyword evidence="1" id="KW-1133">Transmembrane helix</keyword>